<dbReference type="PROSITE" id="PS51257">
    <property type="entry name" value="PROKAR_LIPOPROTEIN"/>
    <property type="match status" value="1"/>
</dbReference>
<dbReference type="Gene3D" id="2.30.42.10">
    <property type="match status" value="1"/>
</dbReference>
<dbReference type="PRINTS" id="PR00834">
    <property type="entry name" value="PROTEASES2C"/>
</dbReference>
<evidence type="ECO:0000313" key="6">
    <source>
        <dbReference type="Proteomes" id="UP001272515"/>
    </source>
</evidence>
<feature type="domain" description="PDZ" evidence="4">
    <location>
        <begin position="275"/>
        <end position="339"/>
    </location>
</feature>
<evidence type="ECO:0000256" key="1">
    <source>
        <dbReference type="ARBA" id="ARBA00010541"/>
    </source>
</evidence>
<reference evidence="5 6" key="1">
    <citation type="submission" date="2023-10" db="EMBL/GenBank/DDBJ databases">
        <title>Veillonella sp. nov., isolated from a pig farm feces dump.</title>
        <authorList>
            <person name="Chang Y.-H."/>
        </authorList>
    </citation>
    <scope>NUCLEOTIDE SEQUENCE [LARGE SCALE GENOMIC DNA]</scope>
    <source>
        <strain evidence="5 6">YH-vei2233</strain>
    </source>
</reference>
<comment type="caution">
    <text evidence="5">The sequence shown here is derived from an EMBL/GenBank/DDBJ whole genome shotgun (WGS) entry which is preliminary data.</text>
</comment>
<name>A0ABU3Z5X1_9FIRM</name>
<dbReference type="InterPro" id="IPR051201">
    <property type="entry name" value="Chloro_Bact_Ser_Proteases"/>
</dbReference>
<evidence type="ECO:0000259" key="4">
    <source>
        <dbReference type="PROSITE" id="PS50106"/>
    </source>
</evidence>
<dbReference type="RefSeq" id="WP_317329180.1">
    <property type="nucleotide sequence ID" value="NZ_JAWJZA010000016.1"/>
</dbReference>
<gene>
    <name evidence="5" type="ORF">RVY80_00345</name>
</gene>
<dbReference type="SUPFAM" id="SSF50494">
    <property type="entry name" value="Trypsin-like serine proteases"/>
    <property type="match status" value="1"/>
</dbReference>
<dbReference type="Pfam" id="PF13180">
    <property type="entry name" value="PDZ_2"/>
    <property type="match status" value="1"/>
</dbReference>
<dbReference type="PANTHER" id="PTHR43343">
    <property type="entry name" value="PEPTIDASE S12"/>
    <property type="match status" value="1"/>
</dbReference>
<protein>
    <submittedName>
        <fullName evidence="5">Trypsin-like peptidase domain-containing protein</fullName>
    </submittedName>
</protein>
<dbReference type="InterPro" id="IPR001478">
    <property type="entry name" value="PDZ"/>
</dbReference>
<dbReference type="Pfam" id="PF13365">
    <property type="entry name" value="Trypsin_2"/>
    <property type="match status" value="1"/>
</dbReference>
<dbReference type="EMBL" id="JAWJZB010000001">
    <property type="protein sequence ID" value="MDV5087308.1"/>
    <property type="molecule type" value="Genomic_DNA"/>
</dbReference>
<keyword evidence="3" id="KW-0378">Hydrolase</keyword>
<proteinExistence type="inferred from homology"/>
<dbReference type="PROSITE" id="PS50106">
    <property type="entry name" value="PDZ"/>
    <property type="match status" value="1"/>
</dbReference>
<organism evidence="5 6">
    <name type="scientific">Veillonella absiana</name>
    <dbReference type="NCBI Taxonomy" id="3079305"/>
    <lineage>
        <taxon>Bacteria</taxon>
        <taxon>Bacillati</taxon>
        <taxon>Bacillota</taxon>
        <taxon>Negativicutes</taxon>
        <taxon>Veillonellales</taxon>
        <taxon>Veillonellaceae</taxon>
        <taxon>Veillonella</taxon>
    </lineage>
</organism>
<evidence type="ECO:0000256" key="3">
    <source>
        <dbReference type="ARBA" id="ARBA00022801"/>
    </source>
</evidence>
<dbReference type="SMART" id="SM00228">
    <property type="entry name" value="PDZ"/>
    <property type="match status" value="1"/>
</dbReference>
<dbReference type="SUPFAM" id="SSF50156">
    <property type="entry name" value="PDZ domain-like"/>
    <property type="match status" value="1"/>
</dbReference>
<keyword evidence="2" id="KW-0645">Protease</keyword>
<dbReference type="PANTHER" id="PTHR43343:SF3">
    <property type="entry name" value="PROTEASE DO-LIKE 8, CHLOROPLASTIC"/>
    <property type="match status" value="1"/>
</dbReference>
<dbReference type="InterPro" id="IPR001940">
    <property type="entry name" value="Peptidase_S1C"/>
</dbReference>
<dbReference type="Proteomes" id="UP001272515">
    <property type="component" value="Unassembled WGS sequence"/>
</dbReference>
<dbReference type="InterPro" id="IPR043504">
    <property type="entry name" value="Peptidase_S1_PA_chymotrypsin"/>
</dbReference>
<dbReference type="InterPro" id="IPR036034">
    <property type="entry name" value="PDZ_sf"/>
</dbReference>
<keyword evidence="6" id="KW-1185">Reference proteome</keyword>
<evidence type="ECO:0000313" key="5">
    <source>
        <dbReference type="EMBL" id="MDV5087308.1"/>
    </source>
</evidence>
<evidence type="ECO:0000256" key="2">
    <source>
        <dbReference type="ARBA" id="ARBA00022670"/>
    </source>
</evidence>
<dbReference type="InterPro" id="IPR009003">
    <property type="entry name" value="Peptidase_S1_PA"/>
</dbReference>
<accession>A0ABU3Z5X1</accession>
<sequence length="366" mass="37876">MNRISLKKAIAGVCIAAVLGVGAGCIYSEIQSGTQNPQVKTESTQRKAANAELSGARNTYVVQAAKKSGSAVVGITTKVYQQDMFNRAVFVGEGVGSGVLIDKEGHIVTNAHVVADATTVSVSLSNGETVNGTVIGKDTSTDLAVVQINPPPDIEPITIGDSDTLQVGEPAIAIGNPLGLEFKGSVTSGVISALARTVDESGQRFPLIQTDAAINPGNSGGALLNADGDLIGINSSKIAQEGVEGMGFSIPINEAKPIIESIIKNGYVIRPYLGVWAIDKETAAQNNLAFSGNGLAIVQLDSVGPAANAGLRRGDIITFINGKDVTTSMKLRQVMDTLKPGDTVTITAKRNGQTFTKDVTLSQTSK</sequence>
<dbReference type="Gene3D" id="2.40.10.10">
    <property type="entry name" value="Trypsin-like serine proteases"/>
    <property type="match status" value="2"/>
</dbReference>
<comment type="similarity">
    <text evidence="1">Belongs to the peptidase S1C family.</text>
</comment>